<dbReference type="STRING" id="1618023.UH38_19270"/>
<dbReference type="OrthoDB" id="516248at2"/>
<comment type="caution">
    <text evidence="1">The sequence shown here is derived from an EMBL/GenBank/DDBJ whole genome shotgun (WGS) entry which is preliminary data.</text>
</comment>
<proteinExistence type="predicted"/>
<accession>A0A0D8ZN97</accession>
<protein>
    <submittedName>
        <fullName evidence="1">Uncharacterized protein</fullName>
    </submittedName>
</protein>
<dbReference type="Proteomes" id="UP000032452">
    <property type="component" value="Unassembled WGS sequence"/>
</dbReference>
<organism evidence="1 2">
    <name type="scientific">Aliterella atlantica CENA595</name>
    <dbReference type="NCBI Taxonomy" id="1618023"/>
    <lineage>
        <taxon>Bacteria</taxon>
        <taxon>Bacillati</taxon>
        <taxon>Cyanobacteriota</taxon>
        <taxon>Cyanophyceae</taxon>
        <taxon>Chroococcidiopsidales</taxon>
        <taxon>Aliterellaceae</taxon>
        <taxon>Aliterella</taxon>
    </lineage>
</organism>
<gene>
    <name evidence="1" type="ORF">UH38_19270</name>
</gene>
<reference evidence="1 2" key="1">
    <citation type="submission" date="2015-02" db="EMBL/GenBank/DDBJ databases">
        <title>Draft genome of a novel marine cyanobacterium (Chroococcales) isolated from South Atlantic Ocean.</title>
        <authorList>
            <person name="Rigonato J."/>
            <person name="Alvarenga D.O."/>
            <person name="Branco L.H."/>
            <person name="Varani A.M."/>
            <person name="Brandini F.P."/>
            <person name="Fiore M.F."/>
        </authorList>
    </citation>
    <scope>NUCLEOTIDE SEQUENCE [LARGE SCALE GENOMIC DNA]</scope>
    <source>
        <strain evidence="1 2">CENA595</strain>
    </source>
</reference>
<sequence length="88" mass="10292">MKIDAENLDKLSIRLIKNGELNLMLIPNEEGKVRLYFTEDKICIGSYDEVAKYEQRTNKSYWASDFFRLPLDYNPIGQSLESIESIKQ</sequence>
<dbReference type="AlphaFoldDB" id="A0A0D8ZN97"/>
<evidence type="ECO:0000313" key="2">
    <source>
        <dbReference type="Proteomes" id="UP000032452"/>
    </source>
</evidence>
<evidence type="ECO:0000313" key="1">
    <source>
        <dbReference type="EMBL" id="KJH70283.1"/>
    </source>
</evidence>
<name>A0A0D8ZN97_9CYAN</name>
<dbReference type="EMBL" id="JYON01000025">
    <property type="protein sequence ID" value="KJH70283.1"/>
    <property type="molecule type" value="Genomic_DNA"/>
</dbReference>
<keyword evidence="2" id="KW-1185">Reference proteome</keyword>